<dbReference type="EMBL" id="RCZG01000007">
    <property type="protein sequence ID" value="TPG32849.1"/>
    <property type="molecule type" value="Genomic_DNA"/>
</dbReference>
<dbReference type="RefSeq" id="WP_140694117.1">
    <property type="nucleotide sequence ID" value="NZ_RCZG01000007.1"/>
</dbReference>
<reference evidence="1 2" key="1">
    <citation type="journal article" date="2019" name="Environ. Microbiol.">
        <title>Species interactions and distinct microbial communities in high Arctic permafrost affected cryosols are associated with the CH4 and CO2 gas fluxes.</title>
        <authorList>
            <person name="Altshuler I."/>
            <person name="Hamel J."/>
            <person name="Turney S."/>
            <person name="Magnuson E."/>
            <person name="Levesque R."/>
            <person name="Greer C."/>
            <person name="Whyte L.G."/>
        </authorList>
    </citation>
    <scope>NUCLEOTIDE SEQUENCE [LARGE SCALE GENOMIC DNA]</scope>
    <source>
        <strain evidence="1 2">S5.20</strain>
    </source>
</reference>
<evidence type="ECO:0000313" key="1">
    <source>
        <dbReference type="EMBL" id="TPG32849.1"/>
    </source>
</evidence>
<dbReference type="Pfam" id="PF11339">
    <property type="entry name" value="DUF3141"/>
    <property type="match status" value="1"/>
</dbReference>
<dbReference type="AlphaFoldDB" id="A0A502E7A4"/>
<dbReference type="GO" id="GO:0016787">
    <property type="term" value="F:hydrolase activity"/>
    <property type="evidence" value="ECO:0007669"/>
    <property type="project" value="UniProtKB-KW"/>
</dbReference>
<sequence>MRASTCPPGIVNAAIEGTFGMYEAVTRGTVDYFTGALARRATPADIGLDVLTWIQETTRPKSPRWASEHTVLAEWPIARLRDFSSTDSGDVTPTLLLPPQAGHDSCIVDYDRDQSQVMTAKEAGLRRVLSLDWRGATATTKDASIEDYLAVVAESIALLGGRVNLVGDCQGGWLAVIYAALYPDTVETLTIAGAPIDFHAGEPVIHEWMQVLSPGRDLEFYRAMVRANGGILPGEFLLGGFIAMQPANELDRQLQLLAHINDPDHVHRFRMFDAWFLHSQPIPGAFYLWIVEHLFGNNELIAGTLRVGDRTVDLARITCPLYLLAGETDHITPPDQVFALADYAGTDPANISRRQAEGGHLGLFMGRKALRDQWLPLFGEIAARQTQGLGDQKA</sequence>
<keyword evidence="2" id="KW-1185">Reference proteome</keyword>
<dbReference type="InterPro" id="IPR051321">
    <property type="entry name" value="PHA/PHB_synthase"/>
</dbReference>
<name>A0A502E7A4_9MYCO</name>
<gene>
    <name evidence="1" type="ORF">EAH80_18890</name>
</gene>
<dbReference type="SUPFAM" id="SSF53474">
    <property type="entry name" value="alpha/beta-Hydrolases"/>
    <property type="match status" value="1"/>
</dbReference>
<comment type="caution">
    <text evidence="1">The sequence shown here is derived from an EMBL/GenBank/DDBJ whole genome shotgun (WGS) entry which is preliminary data.</text>
</comment>
<dbReference type="PANTHER" id="PTHR36837:SF2">
    <property type="entry name" value="POLY(3-HYDROXYALKANOATE) POLYMERASE SUBUNIT PHAC"/>
    <property type="match status" value="1"/>
</dbReference>
<dbReference type="Gene3D" id="3.40.50.1820">
    <property type="entry name" value="alpha/beta hydrolase"/>
    <property type="match status" value="1"/>
</dbReference>
<dbReference type="PANTHER" id="PTHR36837">
    <property type="entry name" value="POLY(3-HYDROXYALKANOATE) POLYMERASE SUBUNIT PHAC"/>
    <property type="match status" value="1"/>
</dbReference>
<evidence type="ECO:0000313" key="2">
    <source>
        <dbReference type="Proteomes" id="UP000320095"/>
    </source>
</evidence>
<dbReference type="InterPro" id="IPR029058">
    <property type="entry name" value="AB_hydrolase_fold"/>
</dbReference>
<dbReference type="InterPro" id="IPR024501">
    <property type="entry name" value="DUF3141"/>
</dbReference>
<proteinExistence type="predicted"/>
<dbReference type="OrthoDB" id="345573at2"/>
<protein>
    <submittedName>
        <fullName evidence="1">Alpha/beta hydrolase</fullName>
    </submittedName>
</protein>
<organism evidence="1 2">
    <name type="scientific">Mycolicibacterium hodleri</name>
    <dbReference type="NCBI Taxonomy" id="49897"/>
    <lineage>
        <taxon>Bacteria</taxon>
        <taxon>Bacillati</taxon>
        <taxon>Actinomycetota</taxon>
        <taxon>Actinomycetes</taxon>
        <taxon>Mycobacteriales</taxon>
        <taxon>Mycobacteriaceae</taxon>
        <taxon>Mycolicibacterium</taxon>
    </lineage>
</organism>
<dbReference type="Proteomes" id="UP000320095">
    <property type="component" value="Unassembled WGS sequence"/>
</dbReference>
<keyword evidence="1" id="KW-0378">Hydrolase</keyword>
<accession>A0A502E7A4</accession>